<reference evidence="2" key="1">
    <citation type="submission" date="2014-08" db="EMBL/GenBank/DDBJ databases">
        <authorList>
            <person name="Sharma Rahul"/>
            <person name="Thines Marco"/>
        </authorList>
    </citation>
    <scope>NUCLEOTIDE SEQUENCE</scope>
</reference>
<dbReference type="Gene3D" id="3.30.450.70">
    <property type="match status" value="1"/>
</dbReference>
<dbReference type="InterPro" id="IPR006722">
    <property type="entry name" value="Sedlin"/>
</dbReference>
<protein>
    <submittedName>
        <fullName evidence="2">TRAPP 20 K subunit</fullName>
    </submittedName>
</protein>
<dbReference type="AlphaFoldDB" id="A0A0F7SFT2"/>
<dbReference type="PANTHER" id="PTHR12403">
    <property type="entry name" value="TRAFFICKING PROTEIN PARTICLE COMPLEX SUBUNIT 2"/>
    <property type="match status" value="1"/>
</dbReference>
<dbReference type="Pfam" id="PF04628">
    <property type="entry name" value="Sedlin_N"/>
    <property type="match status" value="1"/>
</dbReference>
<organism evidence="2">
    <name type="scientific">Phaffia rhodozyma</name>
    <name type="common">Yeast</name>
    <name type="synonym">Xanthophyllomyces dendrorhous</name>
    <dbReference type="NCBI Taxonomy" id="264483"/>
    <lineage>
        <taxon>Eukaryota</taxon>
        <taxon>Fungi</taxon>
        <taxon>Dikarya</taxon>
        <taxon>Basidiomycota</taxon>
        <taxon>Agaricomycotina</taxon>
        <taxon>Tremellomycetes</taxon>
        <taxon>Cystofilobasidiales</taxon>
        <taxon>Mrakiaceae</taxon>
        <taxon>Phaffia</taxon>
    </lineage>
</organism>
<name>A0A0F7SFT2_PHARH</name>
<dbReference type="EMBL" id="LN483144">
    <property type="protein sequence ID" value="CDZ96518.1"/>
    <property type="molecule type" value="Genomic_DNA"/>
</dbReference>
<proteinExistence type="predicted"/>
<feature type="region of interest" description="Disordered" evidence="1">
    <location>
        <begin position="15"/>
        <end position="47"/>
    </location>
</feature>
<sequence length="201" mass="21822">MASYLVLVGPLDNPLSEHTFPSNRSSPLPTSSTNSSTSSLPSSSAFPSWSSQASTVSPITSPFGANAASLAGVKELGRKMGTGQGGYDDGHLRQMVAHSSLDLIENAMGGGSMYYKNIDRYNEWTVSAFVAPNIKFILLHEQKNDEGIRLFFLEVWEAYVKIVLNPFHTSNTTIDNPVFDGKHALVPTTSYKLILDLLSGY</sequence>
<feature type="compositionally biased region" description="Low complexity" evidence="1">
    <location>
        <begin position="21"/>
        <end position="47"/>
    </location>
</feature>
<evidence type="ECO:0000256" key="1">
    <source>
        <dbReference type="SAM" id="MobiDB-lite"/>
    </source>
</evidence>
<dbReference type="GO" id="GO:0005737">
    <property type="term" value="C:cytoplasm"/>
    <property type="evidence" value="ECO:0007669"/>
    <property type="project" value="GOC"/>
</dbReference>
<dbReference type="GO" id="GO:0006888">
    <property type="term" value="P:endoplasmic reticulum to Golgi vesicle-mediated transport"/>
    <property type="evidence" value="ECO:0007669"/>
    <property type="project" value="InterPro"/>
</dbReference>
<dbReference type="SUPFAM" id="SSF64356">
    <property type="entry name" value="SNARE-like"/>
    <property type="match status" value="1"/>
</dbReference>
<accession>A0A0F7SFT2</accession>
<dbReference type="CDD" id="cd14825">
    <property type="entry name" value="TRAPPC2_sedlin"/>
    <property type="match status" value="1"/>
</dbReference>
<dbReference type="InterPro" id="IPR011012">
    <property type="entry name" value="Longin-like_dom_sf"/>
</dbReference>
<evidence type="ECO:0000313" key="2">
    <source>
        <dbReference type="EMBL" id="CDZ96518.1"/>
    </source>
</evidence>